<dbReference type="Gene3D" id="3.40.50.1240">
    <property type="entry name" value="Phosphoglycerate mutase-like"/>
    <property type="match status" value="1"/>
</dbReference>
<dbReference type="RefSeq" id="WP_214478602.1">
    <property type="nucleotide sequence ID" value="NZ_CP071709.1"/>
</dbReference>
<reference evidence="1 2" key="1">
    <citation type="submission" date="2021-03" db="EMBL/GenBank/DDBJ databases">
        <title>The first data on the complete genome of the tetrodotoxin-producing bacterium.</title>
        <authorList>
            <person name="Melnikova D.I."/>
            <person name="Nijland R."/>
            <person name="Magarlamov T.Y."/>
        </authorList>
    </citation>
    <scope>NUCLEOTIDE SEQUENCE [LARGE SCALE GENOMIC DNA]</scope>
    <source>
        <strain evidence="1 2">1839</strain>
    </source>
</reference>
<sequence length="191" mass="22259">MELVFIRHGQGEHTLNLPYSLYTTDPSLTKEGIIQARELRTQFPISEDDIVIISPIRRALQTAMIWTEGIGSTKLVSPLISPRIFPLKQDSKTLPCDQLLTREKIRKDFPGFILDKESSLNLWIYGINTIPENEFILLAKHFLEWCKKQDKKRIYIVSHDGTITSYRQYILGEKLSRDDFPKETGWFILNY</sequence>
<dbReference type="PANTHER" id="PTHR48100:SF1">
    <property type="entry name" value="HISTIDINE PHOSPHATASE FAMILY PROTEIN-RELATED"/>
    <property type="match status" value="1"/>
</dbReference>
<dbReference type="CDD" id="cd07040">
    <property type="entry name" value="HP"/>
    <property type="match status" value="1"/>
</dbReference>
<name>A0ABX8FHG7_9BACI</name>
<dbReference type="InterPro" id="IPR050275">
    <property type="entry name" value="PGM_Phosphatase"/>
</dbReference>
<protein>
    <submittedName>
        <fullName evidence="1">Histidine phosphatase family protein</fullName>
    </submittedName>
</protein>
<evidence type="ECO:0000313" key="1">
    <source>
        <dbReference type="EMBL" id="QVY63456.1"/>
    </source>
</evidence>
<accession>A0ABX8FHG7</accession>
<proteinExistence type="predicted"/>
<dbReference type="PANTHER" id="PTHR48100">
    <property type="entry name" value="BROAD-SPECIFICITY PHOSPHATASE YOR283W-RELATED"/>
    <property type="match status" value="1"/>
</dbReference>
<keyword evidence="2" id="KW-1185">Reference proteome</keyword>
<gene>
    <name evidence="1" type="ORF">J1899_10575</name>
</gene>
<dbReference type="InterPro" id="IPR029033">
    <property type="entry name" value="His_PPase_superfam"/>
</dbReference>
<dbReference type="SMART" id="SM00855">
    <property type="entry name" value="PGAM"/>
    <property type="match status" value="1"/>
</dbReference>
<dbReference type="Proteomes" id="UP000679247">
    <property type="component" value="Chromosome"/>
</dbReference>
<dbReference type="EMBL" id="CP071709">
    <property type="protein sequence ID" value="QVY63456.1"/>
    <property type="molecule type" value="Genomic_DNA"/>
</dbReference>
<organism evidence="1 2">
    <name type="scientific">Cytobacillus gottheilii</name>
    <dbReference type="NCBI Taxonomy" id="859144"/>
    <lineage>
        <taxon>Bacteria</taxon>
        <taxon>Bacillati</taxon>
        <taxon>Bacillota</taxon>
        <taxon>Bacilli</taxon>
        <taxon>Bacillales</taxon>
        <taxon>Bacillaceae</taxon>
        <taxon>Cytobacillus</taxon>
    </lineage>
</organism>
<dbReference type="SUPFAM" id="SSF53254">
    <property type="entry name" value="Phosphoglycerate mutase-like"/>
    <property type="match status" value="1"/>
</dbReference>
<evidence type="ECO:0000313" key="2">
    <source>
        <dbReference type="Proteomes" id="UP000679247"/>
    </source>
</evidence>
<dbReference type="InterPro" id="IPR013078">
    <property type="entry name" value="His_Pase_superF_clade-1"/>
</dbReference>
<dbReference type="Pfam" id="PF00300">
    <property type="entry name" value="His_Phos_1"/>
    <property type="match status" value="1"/>
</dbReference>